<dbReference type="SUPFAM" id="SSF48403">
    <property type="entry name" value="Ankyrin repeat"/>
    <property type="match status" value="1"/>
</dbReference>
<evidence type="ECO:0000313" key="3">
    <source>
        <dbReference type="Proteomes" id="UP001320420"/>
    </source>
</evidence>
<accession>A0AAN9UWJ0</accession>
<dbReference type="InterPro" id="IPR036770">
    <property type="entry name" value="Ankyrin_rpt-contain_sf"/>
</dbReference>
<dbReference type="AlphaFoldDB" id="A0AAN9UWJ0"/>
<proteinExistence type="predicted"/>
<dbReference type="PANTHER" id="PTHR46224">
    <property type="entry name" value="ANKYRIN REPEAT FAMILY PROTEIN"/>
    <property type="match status" value="1"/>
</dbReference>
<dbReference type="PROSITE" id="PS50088">
    <property type="entry name" value="ANK_REPEAT"/>
    <property type="match status" value="2"/>
</dbReference>
<dbReference type="PANTHER" id="PTHR46224:SF64">
    <property type="entry name" value="IQ MOTIF AND ANKYRIN REPEAT DOMAIN-CONTAINING PROTEIN 1"/>
    <property type="match status" value="1"/>
</dbReference>
<evidence type="ECO:0000313" key="2">
    <source>
        <dbReference type="EMBL" id="KAK7753550.1"/>
    </source>
</evidence>
<name>A0AAN9UWJ0_9PEZI</name>
<dbReference type="SMART" id="SM00248">
    <property type="entry name" value="ANK"/>
    <property type="match status" value="3"/>
</dbReference>
<feature type="repeat" description="ANK" evidence="1">
    <location>
        <begin position="50"/>
        <end position="82"/>
    </location>
</feature>
<sequence>MNCRVQIEGKDCSPLIAAVKANSPEIAHQLVMKGADINGKALVETYTERLEYTALFAATQAGNTSIMYRLLELGADINEVSIRQTDSSRYALTPLAEAARLKMTEAFKLLLFWDTSYSSGLKQAIMIDKTDSRTSAAYQTLLDSVRKGTQANLAQVIKNGAGVNALSFEGTPLSVAASCSQSHKVRLLLDQGADVHLASLFLSRSGQQKTANLLVKTVYGSTPASQTNVRTSFIRHYYKVVNMCQSSRSNQLKEFKTHYQNYRQAWSSGIRVMDQICGGTAPEGPDRLLETLAFLTVSRAVTETSAGDAGDIYLIDKFDSDLPRWQMIFTEDGDLAQYREAVLSLWGVNLSQKYFLDLDYDDAETLGRFKGIISRLIEGARGPLDLDSFSPNNFQESFERWRQHRREPAMPVSHSIPIGIPSPCELASKAGGLPPPLQRSEGARTVACQPKMDREEILQATAWLYPKQDKSAAVYFFDVTGVVAKDLIRGVIFSIVFVFIHGMLPNVRLESADEAEELTWCTGLQSLPKLHVVRGFETLERFAILLKLLGLLRSLESISSRGMRVGAPAISVYSYSEDRALDFPQPSREAGPRGQPCNQWYGFLGCDVGTWM</sequence>
<gene>
    <name evidence="2" type="ORF">SLS62_004408</name>
</gene>
<dbReference type="InterPro" id="IPR051616">
    <property type="entry name" value="Cul2-RING_E3_ligase_SR"/>
</dbReference>
<dbReference type="Pfam" id="PF12796">
    <property type="entry name" value="Ank_2"/>
    <property type="match status" value="1"/>
</dbReference>
<dbReference type="PROSITE" id="PS50297">
    <property type="entry name" value="ANK_REP_REGION"/>
    <property type="match status" value="1"/>
</dbReference>
<dbReference type="Gene3D" id="1.25.40.20">
    <property type="entry name" value="Ankyrin repeat-containing domain"/>
    <property type="match status" value="2"/>
</dbReference>
<keyword evidence="1" id="KW-0040">ANK repeat</keyword>
<dbReference type="Proteomes" id="UP001320420">
    <property type="component" value="Unassembled WGS sequence"/>
</dbReference>
<protein>
    <submittedName>
        <fullName evidence="2">Uncharacterized protein</fullName>
    </submittedName>
</protein>
<keyword evidence="3" id="KW-1185">Reference proteome</keyword>
<organism evidence="2 3">
    <name type="scientific">Diatrype stigma</name>
    <dbReference type="NCBI Taxonomy" id="117547"/>
    <lineage>
        <taxon>Eukaryota</taxon>
        <taxon>Fungi</taxon>
        <taxon>Dikarya</taxon>
        <taxon>Ascomycota</taxon>
        <taxon>Pezizomycotina</taxon>
        <taxon>Sordariomycetes</taxon>
        <taxon>Xylariomycetidae</taxon>
        <taxon>Xylariales</taxon>
        <taxon>Diatrypaceae</taxon>
        <taxon>Diatrype</taxon>
    </lineage>
</organism>
<dbReference type="InterPro" id="IPR002110">
    <property type="entry name" value="Ankyrin_rpt"/>
</dbReference>
<comment type="caution">
    <text evidence="2">The sequence shown here is derived from an EMBL/GenBank/DDBJ whole genome shotgun (WGS) entry which is preliminary data.</text>
</comment>
<dbReference type="EMBL" id="JAKJXP020000027">
    <property type="protein sequence ID" value="KAK7753550.1"/>
    <property type="molecule type" value="Genomic_DNA"/>
</dbReference>
<reference evidence="2 3" key="1">
    <citation type="submission" date="2024-02" db="EMBL/GenBank/DDBJ databases">
        <title>De novo assembly and annotation of 12 fungi associated with fruit tree decline syndrome in Ontario, Canada.</title>
        <authorList>
            <person name="Sulman M."/>
            <person name="Ellouze W."/>
            <person name="Ilyukhin E."/>
        </authorList>
    </citation>
    <scope>NUCLEOTIDE SEQUENCE [LARGE SCALE GENOMIC DNA]</scope>
    <source>
        <strain evidence="2 3">M11/M66-122</strain>
    </source>
</reference>
<evidence type="ECO:0000256" key="1">
    <source>
        <dbReference type="PROSITE-ProRule" id="PRU00023"/>
    </source>
</evidence>
<feature type="repeat" description="ANK" evidence="1">
    <location>
        <begin position="168"/>
        <end position="200"/>
    </location>
</feature>